<dbReference type="EMBL" id="AP022593">
    <property type="protein sequence ID" value="BBY49457.1"/>
    <property type="molecule type" value="Genomic_DNA"/>
</dbReference>
<dbReference type="KEGG" id="marz:MARA_29250"/>
<evidence type="ECO:0000313" key="2">
    <source>
        <dbReference type="EMBL" id="BBY49457.1"/>
    </source>
</evidence>
<dbReference type="AlphaFoldDB" id="A0A7I7RY14"/>
<dbReference type="RefSeq" id="WP_163919098.1">
    <property type="nucleotide sequence ID" value="NZ_AP022593.1"/>
</dbReference>
<organism evidence="2 3">
    <name type="scientific">Mycolicibacterium arabiense</name>
    <dbReference type="NCBI Taxonomy" id="1286181"/>
    <lineage>
        <taxon>Bacteria</taxon>
        <taxon>Bacillati</taxon>
        <taxon>Actinomycetota</taxon>
        <taxon>Actinomycetes</taxon>
        <taxon>Mycobacteriales</taxon>
        <taxon>Mycobacteriaceae</taxon>
        <taxon>Mycolicibacterium</taxon>
    </lineage>
</organism>
<keyword evidence="3" id="KW-1185">Reference proteome</keyword>
<reference evidence="2 3" key="1">
    <citation type="journal article" date="2019" name="Emerg. Microbes Infect.">
        <title>Comprehensive subspecies identification of 175 nontuberculous mycobacteria species based on 7547 genomic profiles.</title>
        <authorList>
            <person name="Matsumoto Y."/>
            <person name="Kinjo T."/>
            <person name="Motooka D."/>
            <person name="Nabeya D."/>
            <person name="Jung N."/>
            <person name="Uechi K."/>
            <person name="Horii T."/>
            <person name="Iida T."/>
            <person name="Fujita J."/>
            <person name="Nakamura S."/>
        </authorList>
    </citation>
    <scope>NUCLEOTIDE SEQUENCE [LARGE SCALE GENOMIC DNA]</scope>
    <source>
        <strain evidence="2 3">JCM 18538</strain>
    </source>
</reference>
<sequence>MNDGRRRRSAKQDRRNAKRARGRQPVADDALLVRTLREAMNKSPAALIGLAGLWISLATAEPSSRPKEESRDEYSLQAFVYSLVLRKYRETTAMLAILGELIVDDDVVRDWCRREVSTRHDRIPRWIARLSTVEVSRVMRRSDVLGDVDEVVVSFRLTDATELTLCAVLDHNHQSVVVDFYLLTGPLEALVRAREKSDPETTFVDMDPADARAWLENGLRYEKYARRSPECHYAAPIMKWMVARLPEGGTAYEKPDWDDEAITELLDEFFASPSGTPFPSDDYRDMLRELCESGCGDPLRWSGFRISNILRNPYRDEHVPLEIALDAPAMLRAYVPFAHSRSGVRQGLTHDAIKTIDEMSRDYRRRLVDEAMEYLDGDDNPPWPAYPGRAS</sequence>
<proteinExistence type="predicted"/>
<evidence type="ECO:0000313" key="3">
    <source>
        <dbReference type="Proteomes" id="UP000467428"/>
    </source>
</evidence>
<name>A0A7I7RY14_9MYCO</name>
<gene>
    <name evidence="2" type="ORF">MARA_29250</name>
</gene>
<feature type="region of interest" description="Disordered" evidence="1">
    <location>
        <begin position="1"/>
        <end position="23"/>
    </location>
</feature>
<accession>A0A7I7RY14</accession>
<evidence type="ECO:0000256" key="1">
    <source>
        <dbReference type="SAM" id="MobiDB-lite"/>
    </source>
</evidence>
<protein>
    <submittedName>
        <fullName evidence="2">Uncharacterized protein</fullName>
    </submittedName>
</protein>
<geneLocation type="plasmid" evidence="3">
    <name>pjcm18538 dna</name>
</geneLocation>
<dbReference type="Proteomes" id="UP000467428">
    <property type="component" value="Chromosome"/>
</dbReference>